<organism evidence="9 10">
    <name type="scientific">Planoprotostelium fungivorum</name>
    <dbReference type="NCBI Taxonomy" id="1890364"/>
    <lineage>
        <taxon>Eukaryota</taxon>
        <taxon>Amoebozoa</taxon>
        <taxon>Evosea</taxon>
        <taxon>Variosea</taxon>
        <taxon>Cavosteliida</taxon>
        <taxon>Cavosteliaceae</taxon>
        <taxon>Planoprotostelium</taxon>
    </lineage>
</organism>
<keyword evidence="4 7" id="KW-1133">Transmembrane helix</keyword>
<feature type="transmembrane region" description="Helical" evidence="7">
    <location>
        <begin position="53"/>
        <end position="74"/>
    </location>
</feature>
<feature type="transmembrane region" description="Helical" evidence="7">
    <location>
        <begin position="472"/>
        <end position="493"/>
    </location>
</feature>
<feature type="transmembrane region" description="Helical" evidence="7">
    <location>
        <begin position="182"/>
        <end position="205"/>
    </location>
</feature>
<keyword evidence="5" id="KW-0406">Ion transport</keyword>
<sequence>MTTTVCGMFPVLPRNNYRIEGRCVGDANGFRRYTWKMTGSSIVAGGMPNDQNITIFLIQLVIVVALSRTLAWLFGFLKQPSVIAEVVAGILLGPSAFGESSMSKRSLTIEGRIDGYVTNIFPPTKSNSSVCGYIPRNGKNILAPYGPIDVLSVFANFGLILFMFLIGLELDTSIMKRNLKQGLSISLAGIALPFAFGAAIAYPIFTTVGTPPNPNVQFSTFLVFVCVAMSITAFPVLARILSETGLMETRIGNLALSAAAVDDVIAWILLAVVVGIANASTPLAALYTFLLLISFVAFMILIVKPVLAALAKSRYLLTDSGELSLNVLAIFLLGIFICAWWTQVIGVDVIFGGFVMGIATPRSNRLPERFMKSIEDVVVVLLLPLYFANSGLKTNIGSLSHGTSWGIVALVITAACCGKIWAAVFTAKLVAKTTWKESWTIGFLMNTKGLVELIVLNVGLSSGILNTETFTIFVLMALITTFITTPVVHFLYLRDRKKKRRNLNENYMTSIAVRNVSVVAWATEVLPKILGREKMTMKIFVLKEINDRPSTYMSNEFVNLLESLRLKKRDEKTNLITKVAEKHEINAKILATARINADLTEKWKHRNYDVVFTEIHIDTKSTDESDLLVQSSSLADHMIHHYTRPLGIIIHGSDVKIPCRSILFLYEGTPAEEFALDFVKNLAGSGSDIRLTCIVKTGVDFKLPEREGDEIITVDHPFGNHASREEDTDLIVFGGDRQSSGNFRTAVRNCRGCPYLVLFPSGSSAEDNSGVFSVKKSELEDTPERIVQVETDALELHERDATPSIV</sequence>
<dbReference type="Gene3D" id="1.20.1530.20">
    <property type="match status" value="1"/>
</dbReference>
<feature type="domain" description="Cation/H+ exchanger transmembrane" evidence="8">
    <location>
        <begin position="69"/>
        <end position="490"/>
    </location>
</feature>
<dbReference type="OrthoDB" id="2687058at2759"/>
<keyword evidence="2" id="KW-0813">Transport</keyword>
<proteinExistence type="predicted"/>
<comment type="caution">
    <text evidence="9">The sequence shown here is derived from an EMBL/GenBank/DDBJ whole genome shotgun (WGS) entry which is preliminary data.</text>
</comment>
<name>A0A2P6NRK3_9EUKA</name>
<evidence type="ECO:0000259" key="8">
    <source>
        <dbReference type="Pfam" id="PF00999"/>
    </source>
</evidence>
<reference evidence="9 10" key="1">
    <citation type="journal article" date="2018" name="Genome Biol. Evol.">
        <title>Multiple Roots of Fruiting Body Formation in Amoebozoa.</title>
        <authorList>
            <person name="Hillmann F."/>
            <person name="Forbes G."/>
            <person name="Novohradska S."/>
            <person name="Ferling I."/>
            <person name="Riege K."/>
            <person name="Groth M."/>
            <person name="Westermann M."/>
            <person name="Marz M."/>
            <person name="Spaller T."/>
            <person name="Winckler T."/>
            <person name="Schaap P."/>
            <person name="Glockner G."/>
        </authorList>
    </citation>
    <scope>NUCLEOTIDE SEQUENCE [LARGE SCALE GENOMIC DNA]</scope>
    <source>
        <strain evidence="9 10">Jena</strain>
    </source>
</reference>
<dbReference type="GO" id="GO:1902600">
    <property type="term" value="P:proton transmembrane transport"/>
    <property type="evidence" value="ECO:0007669"/>
    <property type="project" value="InterPro"/>
</dbReference>
<dbReference type="PANTHER" id="PTHR32468">
    <property type="entry name" value="CATION/H + ANTIPORTER"/>
    <property type="match status" value="1"/>
</dbReference>
<accession>A0A2P6NRK3</accession>
<dbReference type="AlphaFoldDB" id="A0A2P6NRK3"/>
<feature type="transmembrane region" description="Helical" evidence="7">
    <location>
        <begin position="404"/>
        <end position="427"/>
    </location>
</feature>
<keyword evidence="3 7" id="KW-0812">Transmembrane</keyword>
<protein>
    <recommendedName>
        <fullName evidence="8">Cation/H+ exchanger transmembrane domain-containing protein</fullName>
    </recommendedName>
</protein>
<feature type="transmembrane region" description="Helical" evidence="7">
    <location>
        <begin position="283"/>
        <end position="303"/>
    </location>
</feature>
<dbReference type="InterPro" id="IPR038770">
    <property type="entry name" value="Na+/solute_symporter_sf"/>
</dbReference>
<feature type="transmembrane region" description="Helical" evidence="7">
    <location>
        <begin position="315"/>
        <end position="337"/>
    </location>
</feature>
<evidence type="ECO:0000256" key="6">
    <source>
        <dbReference type="ARBA" id="ARBA00023136"/>
    </source>
</evidence>
<evidence type="ECO:0000256" key="3">
    <source>
        <dbReference type="ARBA" id="ARBA00022692"/>
    </source>
</evidence>
<dbReference type="EMBL" id="MDYQ01000029">
    <property type="protein sequence ID" value="PRP86587.1"/>
    <property type="molecule type" value="Genomic_DNA"/>
</dbReference>
<dbReference type="PANTHER" id="PTHR32468:SF0">
    <property type="entry name" value="K(+)_H(+) ANTIPORTER 1"/>
    <property type="match status" value="1"/>
</dbReference>
<evidence type="ECO:0000256" key="5">
    <source>
        <dbReference type="ARBA" id="ARBA00023065"/>
    </source>
</evidence>
<evidence type="ECO:0000256" key="7">
    <source>
        <dbReference type="SAM" id="Phobius"/>
    </source>
</evidence>
<feature type="transmembrane region" description="Helical" evidence="7">
    <location>
        <begin position="439"/>
        <end position="460"/>
    </location>
</feature>
<evidence type="ECO:0000313" key="9">
    <source>
        <dbReference type="EMBL" id="PRP86587.1"/>
    </source>
</evidence>
<evidence type="ECO:0000313" key="10">
    <source>
        <dbReference type="Proteomes" id="UP000241769"/>
    </source>
</evidence>
<dbReference type="GO" id="GO:0015297">
    <property type="term" value="F:antiporter activity"/>
    <property type="evidence" value="ECO:0007669"/>
    <property type="project" value="InterPro"/>
</dbReference>
<dbReference type="Proteomes" id="UP000241769">
    <property type="component" value="Unassembled WGS sequence"/>
</dbReference>
<feature type="transmembrane region" description="Helical" evidence="7">
    <location>
        <begin position="150"/>
        <end position="170"/>
    </location>
</feature>
<dbReference type="Pfam" id="PF00999">
    <property type="entry name" value="Na_H_Exchanger"/>
    <property type="match status" value="1"/>
</dbReference>
<evidence type="ECO:0000256" key="1">
    <source>
        <dbReference type="ARBA" id="ARBA00004141"/>
    </source>
</evidence>
<dbReference type="InterPro" id="IPR050794">
    <property type="entry name" value="CPA2_transporter"/>
</dbReference>
<keyword evidence="6 7" id="KW-0472">Membrane</keyword>
<comment type="subcellular location">
    <subcellularLocation>
        <location evidence="1">Membrane</location>
        <topology evidence="1">Multi-pass membrane protein</topology>
    </subcellularLocation>
</comment>
<feature type="transmembrane region" description="Helical" evidence="7">
    <location>
        <begin position="217"/>
        <end position="242"/>
    </location>
</feature>
<evidence type="ECO:0000256" key="2">
    <source>
        <dbReference type="ARBA" id="ARBA00022448"/>
    </source>
</evidence>
<gene>
    <name evidence="9" type="ORF">PROFUN_05225</name>
</gene>
<dbReference type="InterPro" id="IPR006153">
    <property type="entry name" value="Cation/H_exchanger_TM"/>
</dbReference>
<feature type="transmembrane region" description="Helical" evidence="7">
    <location>
        <begin position="254"/>
        <end position="277"/>
    </location>
</feature>
<dbReference type="GO" id="GO:0016020">
    <property type="term" value="C:membrane"/>
    <property type="evidence" value="ECO:0007669"/>
    <property type="project" value="UniProtKB-SubCell"/>
</dbReference>
<dbReference type="InParanoid" id="A0A2P6NRK3"/>
<keyword evidence="10" id="KW-1185">Reference proteome</keyword>
<evidence type="ECO:0000256" key="4">
    <source>
        <dbReference type="ARBA" id="ARBA00022989"/>
    </source>
</evidence>